<organism evidence="1 2">
    <name type="scientific">Abiotrophia defectiva ATCC 49176</name>
    <dbReference type="NCBI Taxonomy" id="592010"/>
    <lineage>
        <taxon>Bacteria</taxon>
        <taxon>Bacillati</taxon>
        <taxon>Bacillota</taxon>
        <taxon>Bacilli</taxon>
        <taxon>Lactobacillales</taxon>
        <taxon>Aerococcaceae</taxon>
        <taxon>Abiotrophia</taxon>
    </lineage>
</organism>
<keyword evidence="2" id="KW-1185">Reference proteome</keyword>
<dbReference type="STRING" id="592010.GCWU000182_001790"/>
<evidence type="ECO:0000313" key="2">
    <source>
        <dbReference type="Proteomes" id="UP000019050"/>
    </source>
</evidence>
<gene>
    <name evidence="1" type="ORF">GCWU000182_001790</name>
</gene>
<comment type="caution">
    <text evidence="1">The sequence shown here is derived from an EMBL/GenBank/DDBJ whole genome shotgun (WGS) entry which is preliminary data.</text>
</comment>
<sequence>MSKAEEPSPLFPAKSKELVVHSGKWATSSYQIGDFSWFPAKSKEPVVHSGEWTTSSYEIGPFTRLPGQINGASGPLWKVDH</sequence>
<protein>
    <submittedName>
        <fullName evidence="1">Uncharacterized protein</fullName>
    </submittedName>
</protein>
<proteinExistence type="predicted"/>
<reference evidence="1" key="1">
    <citation type="submission" date="2013-06" db="EMBL/GenBank/DDBJ databases">
        <authorList>
            <person name="Weinstock G."/>
            <person name="Sodergren E."/>
            <person name="Clifton S."/>
            <person name="Fulton L."/>
            <person name="Fulton B."/>
            <person name="Courtney L."/>
            <person name="Fronick C."/>
            <person name="Harrison M."/>
            <person name="Strong C."/>
            <person name="Farmer C."/>
            <person name="Delahaunty K."/>
            <person name="Markovic C."/>
            <person name="Hall O."/>
            <person name="Minx P."/>
            <person name="Tomlinson C."/>
            <person name="Mitreva M."/>
            <person name="Nelson J."/>
            <person name="Hou S."/>
            <person name="Wollam A."/>
            <person name="Pepin K.H."/>
            <person name="Johnson M."/>
            <person name="Bhonagiri V."/>
            <person name="Nash W.E."/>
            <person name="Warren W."/>
            <person name="Chinwalla A."/>
            <person name="Mardis E.R."/>
            <person name="Wilson R.K."/>
        </authorList>
    </citation>
    <scope>NUCLEOTIDE SEQUENCE [LARGE SCALE GENOMIC DNA]</scope>
    <source>
        <strain evidence="1">ATCC 49176</strain>
    </source>
</reference>
<evidence type="ECO:0000313" key="1">
    <source>
        <dbReference type="EMBL" id="ESK64857.1"/>
    </source>
</evidence>
<dbReference type="AlphaFoldDB" id="W1Q1J0"/>
<dbReference type="HOGENOM" id="CLU_2565950_0_0_9"/>
<accession>W1Q1J0</accession>
<dbReference type="Proteomes" id="UP000019050">
    <property type="component" value="Unassembled WGS sequence"/>
</dbReference>
<name>W1Q1J0_ABIDE</name>
<dbReference type="EMBL" id="ACIN03000016">
    <property type="protein sequence ID" value="ESK64857.1"/>
    <property type="molecule type" value="Genomic_DNA"/>
</dbReference>